<evidence type="ECO:0000256" key="5">
    <source>
        <dbReference type="ARBA" id="ARBA00020264"/>
    </source>
</evidence>
<dbReference type="PANTHER" id="PTHR15641">
    <property type="entry name" value="ELONGATOR COMPLEX PROTEIN 5"/>
    <property type="match status" value="1"/>
</dbReference>
<keyword evidence="8" id="KW-0539">Nucleus</keyword>
<feature type="compositionally biased region" description="Basic and acidic residues" evidence="9">
    <location>
        <begin position="231"/>
        <end position="244"/>
    </location>
</feature>
<dbReference type="GO" id="GO:0002098">
    <property type="term" value="P:tRNA wobble uridine modification"/>
    <property type="evidence" value="ECO:0007669"/>
    <property type="project" value="InterPro"/>
</dbReference>
<reference evidence="10" key="1">
    <citation type="submission" date="2020-03" db="EMBL/GenBank/DDBJ databases">
        <title>A high-quality chromosome-level genome assembly of a woody plant with both climbing and erect habits, Rhamnella rubrinervis.</title>
        <authorList>
            <person name="Lu Z."/>
            <person name="Yang Y."/>
            <person name="Zhu X."/>
            <person name="Sun Y."/>
        </authorList>
    </citation>
    <scope>NUCLEOTIDE SEQUENCE</scope>
    <source>
        <strain evidence="10">BYM</strain>
        <tissue evidence="10">Leaf</tissue>
    </source>
</reference>
<evidence type="ECO:0000313" key="11">
    <source>
        <dbReference type="Proteomes" id="UP000796880"/>
    </source>
</evidence>
<dbReference type="InterPro" id="IPR019519">
    <property type="entry name" value="Elp5"/>
</dbReference>
<evidence type="ECO:0000256" key="2">
    <source>
        <dbReference type="ARBA" id="ARBA00004496"/>
    </source>
</evidence>
<evidence type="ECO:0000256" key="4">
    <source>
        <dbReference type="ARBA" id="ARBA00009567"/>
    </source>
</evidence>
<dbReference type="EMBL" id="VOIH02000007">
    <property type="protein sequence ID" value="KAF3443081.1"/>
    <property type="molecule type" value="Genomic_DNA"/>
</dbReference>
<dbReference type="GO" id="GO:0000049">
    <property type="term" value="F:tRNA binding"/>
    <property type="evidence" value="ECO:0007669"/>
    <property type="project" value="TreeGrafter"/>
</dbReference>
<dbReference type="GO" id="GO:0005829">
    <property type="term" value="C:cytosol"/>
    <property type="evidence" value="ECO:0007669"/>
    <property type="project" value="TreeGrafter"/>
</dbReference>
<comment type="pathway">
    <text evidence="3">tRNA modification; 5-methoxycarbonylmethyl-2-thiouridine-tRNA biosynthesis.</text>
</comment>
<evidence type="ECO:0000256" key="3">
    <source>
        <dbReference type="ARBA" id="ARBA00005043"/>
    </source>
</evidence>
<dbReference type="Pfam" id="PF10483">
    <property type="entry name" value="Elong_Iki1"/>
    <property type="match status" value="1"/>
</dbReference>
<accession>A0A8K0GZU9</accession>
<evidence type="ECO:0000256" key="8">
    <source>
        <dbReference type="ARBA" id="ARBA00023242"/>
    </source>
</evidence>
<evidence type="ECO:0000256" key="9">
    <source>
        <dbReference type="SAM" id="MobiDB-lite"/>
    </source>
</evidence>
<name>A0A8K0GZU9_9ROSA</name>
<evidence type="ECO:0000313" key="10">
    <source>
        <dbReference type="EMBL" id="KAF3443081.1"/>
    </source>
</evidence>
<comment type="subcellular location">
    <subcellularLocation>
        <location evidence="2">Cytoplasm</location>
    </subcellularLocation>
    <subcellularLocation>
        <location evidence="1">Nucleus</location>
    </subcellularLocation>
</comment>
<organism evidence="10 11">
    <name type="scientific">Rhamnella rubrinervis</name>
    <dbReference type="NCBI Taxonomy" id="2594499"/>
    <lineage>
        <taxon>Eukaryota</taxon>
        <taxon>Viridiplantae</taxon>
        <taxon>Streptophyta</taxon>
        <taxon>Embryophyta</taxon>
        <taxon>Tracheophyta</taxon>
        <taxon>Spermatophyta</taxon>
        <taxon>Magnoliopsida</taxon>
        <taxon>eudicotyledons</taxon>
        <taxon>Gunneridae</taxon>
        <taxon>Pentapetalae</taxon>
        <taxon>rosids</taxon>
        <taxon>fabids</taxon>
        <taxon>Rosales</taxon>
        <taxon>Rhamnaceae</taxon>
        <taxon>rhamnoid group</taxon>
        <taxon>Rhamneae</taxon>
        <taxon>Rhamnella</taxon>
    </lineage>
</organism>
<comment type="caution">
    <text evidence="10">The sequence shown here is derived from an EMBL/GenBank/DDBJ whole genome shotgun (WGS) entry which is preliminary data.</text>
</comment>
<evidence type="ECO:0000256" key="6">
    <source>
        <dbReference type="ARBA" id="ARBA00022490"/>
    </source>
</evidence>
<gene>
    <name evidence="10" type="ORF">FNV43_RR17002</name>
</gene>
<dbReference type="UniPathway" id="UPA00988"/>
<dbReference type="AlphaFoldDB" id="A0A8K0GZU9"/>
<comment type="similarity">
    <text evidence="4">Belongs to the ELP5 family.</text>
</comment>
<evidence type="ECO:0000256" key="1">
    <source>
        <dbReference type="ARBA" id="ARBA00004123"/>
    </source>
</evidence>
<evidence type="ECO:0000256" key="7">
    <source>
        <dbReference type="ARBA" id="ARBA00022694"/>
    </source>
</evidence>
<keyword evidence="7" id="KW-0819">tRNA processing</keyword>
<keyword evidence="6" id="KW-0963">Cytoplasm</keyword>
<sequence>MMESICRALRDGALEGEHAPALTIKDSIASPFGFDVFAHVLLSLLPTFWLESISHNPLGWKDGVGECGSGPKLLLEASNITSFCKNMKDVEKLFSMIIELGLVGQDKDRFFVAIDSVSEMLRHASISSVAGFLSKLRSHGNWKSLSLLEQNSTRGKIFARFKRRNGRVRVVCEEFHVEQSRINLASVSSEDGKTSQSLLPKFNLQLSEKERIDRSKVVLPFEHQGNETNEESSKGEIIYFRDSEYEMPDSDSDEDPDDDLDI</sequence>
<dbReference type="OrthoDB" id="166907at2759"/>
<dbReference type="GO" id="GO:0005634">
    <property type="term" value="C:nucleus"/>
    <property type="evidence" value="ECO:0007669"/>
    <property type="project" value="UniProtKB-SubCell"/>
</dbReference>
<keyword evidence="11" id="KW-1185">Reference proteome</keyword>
<dbReference type="Proteomes" id="UP000796880">
    <property type="component" value="Unassembled WGS sequence"/>
</dbReference>
<proteinExistence type="inferred from homology"/>
<protein>
    <recommendedName>
        <fullName evidence="5">Elongator complex protein 5</fullName>
    </recommendedName>
</protein>
<feature type="region of interest" description="Disordered" evidence="9">
    <location>
        <begin position="222"/>
        <end position="262"/>
    </location>
</feature>
<feature type="compositionally biased region" description="Acidic residues" evidence="9">
    <location>
        <begin position="245"/>
        <end position="262"/>
    </location>
</feature>
<dbReference type="PANTHER" id="PTHR15641:SF1">
    <property type="entry name" value="ELONGATOR COMPLEX PROTEIN 5"/>
    <property type="match status" value="1"/>
</dbReference>
<dbReference type="GO" id="GO:0033588">
    <property type="term" value="C:elongator holoenzyme complex"/>
    <property type="evidence" value="ECO:0007669"/>
    <property type="project" value="InterPro"/>
</dbReference>